<sequence>MNPLDAISLAAAVVQFTDFGVRLLSETMQVYKSVSGMTSQTVELKTIKDDLRQLSQSIEGKSAQLAVPIKPPRKSEQNLLRLCRTCQELSTELANT</sequence>
<dbReference type="AlphaFoldDB" id="A0A553HJY7"/>
<accession>A0A553HJY7</accession>
<name>A0A553HJY7_9PEZI</name>
<dbReference type="Proteomes" id="UP000319160">
    <property type="component" value="Unassembled WGS sequence"/>
</dbReference>
<comment type="caution">
    <text evidence="1">The sequence shown here is derived from an EMBL/GenBank/DDBJ whole genome shotgun (WGS) entry which is preliminary data.</text>
</comment>
<protein>
    <recommendedName>
        <fullName evidence="3">Fungal N-terminal domain-containing protein</fullName>
    </recommendedName>
</protein>
<evidence type="ECO:0000313" key="2">
    <source>
        <dbReference type="Proteomes" id="UP000319160"/>
    </source>
</evidence>
<reference evidence="2" key="1">
    <citation type="submission" date="2019-06" db="EMBL/GenBank/DDBJ databases">
        <title>Draft genome sequence of the griseofulvin-producing fungus Xylaria cubensis strain G536.</title>
        <authorList>
            <person name="Mead M.E."/>
            <person name="Raja H.A."/>
            <person name="Steenwyk J.L."/>
            <person name="Knowles S.L."/>
            <person name="Oberlies N.H."/>
            <person name="Rokas A."/>
        </authorList>
    </citation>
    <scope>NUCLEOTIDE SEQUENCE [LARGE SCALE GENOMIC DNA]</scope>
    <source>
        <strain evidence="2">G536</strain>
    </source>
</reference>
<dbReference type="EMBL" id="VFLP01000093">
    <property type="protein sequence ID" value="TRX88264.1"/>
    <property type="molecule type" value="Genomic_DNA"/>
</dbReference>
<gene>
    <name evidence="1" type="ORF">FHL15_010831</name>
</gene>
<proteinExistence type="predicted"/>
<evidence type="ECO:0008006" key="3">
    <source>
        <dbReference type="Google" id="ProtNLM"/>
    </source>
</evidence>
<keyword evidence="2" id="KW-1185">Reference proteome</keyword>
<organism evidence="1 2">
    <name type="scientific">Xylaria flabelliformis</name>
    <dbReference type="NCBI Taxonomy" id="2512241"/>
    <lineage>
        <taxon>Eukaryota</taxon>
        <taxon>Fungi</taxon>
        <taxon>Dikarya</taxon>
        <taxon>Ascomycota</taxon>
        <taxon>Pezizomycotina</taxon>
        <taxon>Sordariomycetes</taxon>
        <taxon>Xylariomycetidae</taxon>
        <taxon>Xylariales</taxon>
        <taxon>Xylariaceae</taxon>
        <taxon>Xylaria</taxon>
    </lineage>
</organism>
<evidence type="ECO:0000313" key="1">
    <source>
        <dbReference type="EMBL" id="TRX88264.1"/>
    </source>
</evidence>
<dbReference type="OrthoDB" id="4751750at2759"/>